<dbReference type="EMBL" id="CM041552">
    <property type="protein sequence ID" value="KAI3353805.1"/>
    <property type="molecule type" value="Genomic_DNA"/>
</dbReference>
<evidence type="ECO:0000313" key="2">
    <source>
        <dbReference type="Proteomes" id="UP000831701"/>
    </source>
</evidence>
<organism evidence="1 2">
    <name type="scientific">Scortum barcoo</name>
    <name type="common">barcoo grunter</name>
    <dbReference type="NCBI Taxonomy" id="214431"/>
    <lineage>
        <taxon>Eukaryota</taxon>
        <taxon>Metazoa</taxon>
        <taxon>Chordata</taxon>
        <taxon>Craniata</taxon>
        <taxon>Vertebrata</taxon>
        <taxon>Euteleostomi</taxon>
        <taxon>Actinopterygii</taxon>
        <taxon>Neopterygii</taxon>
        <taxon>Teleostei</taxon>
        <taxon>Neoteleostei</taxon>
        <taxon>Acanthomorphata</taxon>
        <taxon>Eupercaria</taxon>
        <taxon>Centrarchiformes</taxon>
        <taxon>Terapontoidei</taxon>
        <taxon>Terapontidae</taxon>
        <taxon>Scortum</taxon>
    </lineage>
</organism>
<proteinExistence type="predicted"/>
<comment type="caution">
    <text evidence="1">The sequence shown here is derived from an EMBL/GenBank/DDBJ whole genome shotgun (WGS) entry which is preliminary data.</text>
</comment>
<sequence length="566" mass="64860">MSRTTEISDLATYLARRDLLTSGFKVFDNKPETYISWKSMFCNGIQGLNLKASEELNLLTKWLDGESLQHALRIRAVHVNNPETGLRRLWQRLDKNYGSSEAIEASLFKRLESFPKIFYKDNHLLQELADLLLELQAAKNEGYLPGLSFLDTSRGINPIVEKLPNNLQEAWIKQGTRYKKEHNAIYPPFSYFVEFVNSHAEMKTDPSFILGGYSTLHSKAERAPAKQTKIRTPITANKTEIDTPDANANTPPLDPDKQCPIHKKPHSLAKCRGFRMKTLEERKGLLKELSICYRCCISAKHRAKDCKAVIHCSECNSNTHVSALHAGPPPWLAKDPKTPAEGQGGEPDNPNSIETSSSCTEERDTRLLRLLPITLICGPSRPRYPNWILLQRSFSPRKGYHSGTQKFILRERFTDTCSPCEKIQTKDDVGKLIFKQTADDDKLALSGEDQIFLDIMNREFHKDEANNWVAPLPFRSTRQRLPNNRGHAVHRLMSLRRTLEKNTEMRDHYVEFMERLFSKSHAEHASPIRADQECWYLPSFGVYHPQKPGKIRVVFDFECSMQQHIS</sequence>
<protein>
    <submittedName>
        <fullName evidence="1">Uncharacterized protein</fullName>
    </submittedName>
</protein>
<name>A0ACB8VEK2_9TELE</name>
<dbReference type="Proteomes" id="UP000831701">
    <property type="component" value="Chromosome 22"/>
</dbReference>
<keyword evidence="2" id="KW-1185">Reference proteome</keyword>
<reference evidence="1" key="1">
    <citation type="submission" date="2022-04" db="EMBL/GenBank/DDBJ databases">
        <title>Jade perch genome.</title>
        <authorList>
            <person name="Chao B."/>
        </authorList>
    </citation>
    <scope>NUCLEOTIDE SEQUENCE</scope>
    <source>
        <strain evidence="1">CB-2022</strain>
    </source>
</reference>
<accession>A0ACB8VEK2</accession>
<gene>
    <name evidence="1" type="ORF">L3Q82_005027</name>
</gene>
<evidence type="ECO:0000313" key="1">
    <source>
        <dbReference type="EMBL" id="KAI3353805.1"/>
    </source>
</evidence>